<keyword evidence="4" id="KW-1185">Reference proteome</keyword>
<feature type="chain" id="PRO_5038126791" description="Secreted protein" evidence="2">
    <location>
        <begin position="20"/>
        <end position="122"/>
    </location>
</feature>
<keyword evidence="2" id="KW-0732">Signal</keyword>
<evidence type="ECO:0000313" key="3">
    <source>
        <dbReference type="EMBL" id="MBR8639754.1"/>
    </source>
</evidence>
<protein>
    <recommendedName>
        <fullName evidence="5">Secreted protein</fullName>
    </recommendedName>
</protein>
<evidence type="ECO:0000256" key="1">
    <source>
        <dbReference type="SAM" id="MobiDB-lite"/>
    </source>
</evidence>
<evidence type="ECO:0008006" key="5">
    <source>
        <dbReference type="Google" id="ProtNLM"/>
    </source>
</evidence>
<gene>
    <name evidence="3" type="ORF">KEF29_11690</name>
</gene>
<feature type="compositionally biased region" description="Low complexity" evidence="1">
    <location>
        <begin position="67"/>
        <end position="88"/>
    </location>
</feature>
<comment type="caution">
    <text evidence="3">The sequence shown here is derived from an EMBL/GenBank/DDBJ whole genome shotgun (WGS) entry which is preliminary data.</text>
</comment>
<dbReference type="EMBL" id="JAGTPG010000002">
    <property type="protein sequence ID" value="MBR8639754.1"/>
    <property type="molecule type" value="Genomic_DNA"/>
</dbReference>
<sequence>MVSLLACLLLLPLVVPALGYGGPAAEVAVTAAVDVAVVQTAAASGTEAQGAGEPCPCENEPSVRQPGARTPRAAGAAGASSVVTAAPGVDRGGTGIREAGTGRRTGAVASAPDAVELQTFRC</sequence>
<evidence type="ECO:0000313" key="4">
    <source>
        <dbReference type="Proteomes" id="UP000682308"/>
    </source>
</evidence>
<reference evidence="3 4" key="1">
    <citation type="submission" date="2021-04" db="EMBL/GenBank/DDBJ databases">
        <title>Characterization of the biosynthetic gene cluster of new lipopeptides with antitumor activity in the genome of the marine Streptomyces PHM034.</title>
        <authorList>
            <person name="Ceniceros A."/>
            <person name="Canedo L."/>
            <person name="Mendez C."/>
            <person name="Olano C."/>
            <person name="Schleissner C."/>
            <person name="Cuevas C."/>
            <person name="De La Calle F."/>
            <person name="Salas J.A."/>
        </authorList>
    </citation>
    <scope>NUCLEOTIDE SEQUENCE [LARGE SCALE GENOMIC DNA]</scope>
    <source>
        <strain evidence="3 4">PHM034</strain>
    </source>
</reference>
<dbReference type="AlphaFoldDB" id="A0A941FBN2"/>
<feature type="region of interest" description="Disordered" evidence="1">
    <location>
        <begin position="43"/>
        <end position="110"/>
    </location>
</feature>
<organism evidence="3 4">
    <name type="scientific">Streptomyces tuirus</name>
    <dbReference type="NCBI Taxonomy" id="68278"/>
    <lineage>
        <taxon>Bacteria</taxon>
        <taxon>Bacillati</taxon>
        <taxon>Actinomycetota</taxon>
        <taxon>Actinomycetes</taxon>
        <taxon>Kitasatosporales</taxon>
        <taxon>Streptomycetaceae</taxon>
        <taxon>Streptomyces</taxon>
    </lineage>
</organism>
<feature type="signal peptide" evidence="2">
    <location>
        <begin position="1"/>
        <end position="19"/>
    </location>
</feature>
<dbReference type="Proteomes" id="UP000682308">
    <property type="component" value="Unassembled WGS sequence"/>
</dbReference>
<accession>A0A941FBN2</accession>
<evidence type="ECO:0000256" key="2">
    <source>
        <dbReference type="SAM" id="SignalP"/>
    </source>
</evidence>
<proteinExistence type="predicted"/>
<name>A0A941FBN2_9ACTN</name>